<dbReference type="RefSeq" id="XP_056844147.1">
    <property type="nucleotide sequence ID" value="XM_056988167.1"/>
</dbReference>
<accession>A0A9W3BXY0</accession>
<reference evidence="2" key="2">
    <citation type="submission" date="2025-08" db="UniProtKB">
        <authorList>
            <consortium name="RefSeq"/>
        </authorList>
    </citation>
    <scope>IDENTIFICATION</scope>
    <source>
        <tissue evidence="2">Leaf</tissue>
    </source>
</reference>
<sequence length="133" mass="14869">MVDHGITLVSLDFSSMIDLLLHSPAKPLRELRRSFVAEVVSGTSIISSPDRLEGVAILTELSSLSDFCKTDETNNHSKLCFLSVRFHLLSKLPPQTTWYGALWLRSTKLSSMVESHQGCVEEDIYIRRTGVTC</sequence>
<reference evidence="1" key="1">
    <citation type="journal article" date="2019" name="Database">
        <title>The radish genome database (RadishGD): an integrated information resource for radish genomics.</title>
        <authorList>
            <person name="Yu H.J."/>
            <person name="Baek S."/>
            <person name="Lee Y.J."/>
            <person name="Cho A."/>
            <person name="Mun J.H."/>
        </authorList>
    </citation>
    <scope>NUCLEOTIDE SEQUENCE [LARGE SCALE GENOMIC DNA]</scope>
    <source>
        <strain evidence="1">cv. WK10039</strain>
    </source>
</reference>
<keyword evidence="1" id="KW-1185">Reference proteome</keyword>
<dbReference type="Proteomes" id="UP000504610">
    <property type="component" value="Chromosome 6"/>
</dbReference>
<dbReference type="AlphaFoldDB" id="A0A9W3BXY0"/>
<name>A0A9W3BXY0_RAPSA</name>
<proteinExistence type="predicted"/>
<dbReference type="KEGG" id="rsz:130496243"/>
<evidence type="ECO:0000313" key="1">
    <source>
        <dbReference type="Proteomes" id="UP000504610"/>
    </source>
</evidence>
<gene>
    <name evidence="2" type="primary">LOC130496243</name>
</gene>
<dbReference type="GeneID" id="130496243"/>
<protein>
    <submittedName>
        <fullName evidence="2">Uncharacterized protein LOC130496243 isoform X1</fullName>
    </submittedName>
</protein>
<evidence type="ECO:0000313" key="2">
    <source>
        <dbReference type="RefSeq" id="XP_056844147.1"/>
    </source>
</evidence>
<organism evidence="1 2">
    <name type="scientific">Raphanus sativus</name>
    <name type="common">Radish</name>
    <name type="synonym">Raphanus raphanistrum var. sativus</name>
    <dbReference type="NCBI Taxonomy" id="3726"/>
    <lineage>
        <taxon>Eukaryota</taxon>
        <taxon>Viridiplantae</taxon>
        <taxon>Streptophyta</taxon>
        <taxon>Embryophyta</taxon>
        <taxon>Tracheophyta</taxon>
        <taxon>Spermatophyta</taxon>
        <taxon>Magnoliopsida</taxon>
        <taxon>eudicotyledons</taxon>
        <taxon>Gunneridae</taxon>
        <taxon>Pentapetalae</taxon>
        <taxon>rosids</taxon>
        <taxon>malvids</taxon>
        <taxon>Brassicales</taxon>
        <taxon>Brassicaceae</taxon>
        <taxon>Brassiceae</taxon>
        <taxon>Raphanus</taxon>
    </lineage>
</organism>